<dbReference type="PROSITE" id="PS00028">
    <property type="entry name" value="ZINC_FINGER_C2H2_1"/>
    <property type="match status" value="1"/>
</dbReference>
<dbReference type="KEGG" id="aalt:CC77DRAFT_1007445"/>
<feature type="domain" description="C2H2-type" evidence="3">
    <location>
        <begin position="434"/>
        <end position="459"/>
    </location>
</feature>
<sequence length="489" mass="54572">MAGRHRRAKRPSPVDSSSVGYGTQEVDSWSQPLQNAGNDDRTSYPNAWINDVQRPNETPSTHWEWDRERTERPLYLSVSGEQYATNAQPGGYRPVMQQAMHSHYAEKIIDSGLLPDTRTQHRVGTSNTVEAQRHWNGQNDTQDGESSFESTRNDTSRLEPWPHSQHAIGNPLQGHERDPNFSSSPGFTTGHRPMHDADRSHELLGMSPMLTTQDFGCLGNGGIEFPLNGIDGTQTGANPEPWSFYQPPDMSHLPQQDDRNQNSYLGSISDATLSSFRSDNLESGRQAPNGPQSYITSYDTLNDGMSENIPAQHPGPLYPRIPREGVPNRGPRNPLFTSPIFVFRPATPPIAPSRGALYRSVSDTESSIPGHGLLSPRPESMTSDTHSCVSDTSSSAASSEIYCDVDDCCTAFSGVHRKGNLARHKRLKHSGRVYVCENASCERVFNRQDARLKHYRKYHQQLARPYIARPQTRHANREQYSDFMSNASG</sequence>
<feature type="compositionally biased region" description="Polar residues" evidence="2">
    <location>
        <begin position="122"/>
        <end position="150"/>
    </location>
</feature>
<feature type="compositionally biased region" description="Polar residues" evidence="2">
    <location>
        <begin position="14"/>
        <end position="37"/>
    </location>
</feature>
<evidence type="ECO:0000259" key="3">
    <source>
        <dbReference type="PROSITE" id="PS50157"/>
    </source>
</evidence>
<protein>
    <recommendedName>
        <fullName evidence="3">C2H2-type domain-containing protein</fullName>
    </recommendedName>
</protein>
<accession>A0A177DR13</accession>
<evidence type="ECO:0000256" key="2">
    <source>
        <dbReference type="SAM" id="MobiDB-lite"/>
    </source>
</evidence>
<proteinExistence type="predicted"/>
<dbReference type="Proteomes" id="UP000077248">
    <property type="component" value="Unassembled WGS sequence"/>
</dbReference>
<reference evidence="4 5" key="1">
    <citation type="submission" date="2016-05" db="EMBL/GenBank/DDBJ databases">
        <title>Comparative analysis of secretome profiles of manganese(II)-oxidizing ascomycete fungi.</title>
        <authorList>
            <consortium name="DOE Joint Genome Institute"/>
            <person name="Zeiner C.A."/>
            <person name="Purvine S.O."/>
            <person name="Zink E.M."/>
            <person name="Wu S."/>
            <person name="Pasa-Tolic L."/>
            <person name="Chaput D.L."/>
            <person name="Haridas S."/>
            <person name="Grigoriev I.V."/>
            <person name="Santelli C.M."/>
            <person name="Hansel C.M."/>
        </authorList>
    </citation>
    <scope>NUCLEOTIDE SEQUENCE [LARGE SCALE GENOMIC DNA]</scope>
    <source>
        <strain evidence="4 5">SRC1lrK2f</strain>
    </source>
</reference>
<keyword evidence="1" id="KW-0862">Zinc</keyword>
<dbReference type="EMBL" id="KV441475">
    <property type="protein sequence ID" value="OAG21947.1"/>
    <property type="molecule type" value="Genomic_DNA"/>
</dbReference>
<keyword evidence="5" id="KW-1185">Reference proteome</keyword>
<feature type="region of interest" description="Disordered" evidence="2">
    <location>
        <begin position="229"/>
        <end position="265"/>
    </location>
</feature>
<organism evidence="4 5">
    <name type="scientific">Alternaria alternata</name>
    <name type="common">Alternaria rot fungus</name>
    <name type="synonym">Torula alternata</name>
    <dbReference type="NCBI Taxonomy" id="5599"/>
    <lineage>
        <taxon>Eukaryota</taxon>
        <taxon>Fungi</taxon>
        <taxon>Dikarya</taxon>
        <taxon>Ascomycota</taxon>
        <taxon>Pezizomycotina</taxon>
        <taxon>Dothideomycetes</taxon>
        <taxon>Pleosporomycetidae</taxon>
        <taxon>Pleosporales</taxon>
        <taxon>Pleosporineae</taxon>
        <taxon>Pleosporaceae</taxon>
        <taxon>Alternaria</taxon>
        <taxon>Alternaria sect. Alternaria</taxon>
        <taxon>Alternaria alternata complex</taxon>
    </lineage>
</organism>
<keyword evidence="1" id="KW-0479">Metal-binding</keyword>
<evidence type="ECO:0000313" key="4">
    <source>
        <dbReference type="EMBL" id="OAG21947.1"/>
    </source>
</evidence>
<dbReference type="AlphaFoldDB" id="A0A177DR13"/>
<gene>
    <name evidence="4" type="ORF">CC77DRAFT_1007445</name>
</gene>
<evidence type="ECO:0000256" key="1">
    <source>
        <dbReference type="PROSITE-ProRule" id="PRU00042"/>
    </source>
</evidence>
<dbReference type="GO" id="GO:0008270">
    <property type="term" value="F:zinc ion binding"/>
    <property type="evidence" value="ECO:0007669"/>
    <property type="project" value="UniProtKB-KW"/>
</dbReference>
<feature type="region of interest" description="Disordered" evidence="2">
    <location>
        <begin position="279"/>
        <end position="306"/>
    </location>
</feature>
<dbReference type="SMART" id="SM00355">
    <property type="entry name" value="ZnF_C2H2"/>
    <property type="match status" value="2"/>
</dbReference>
<evidence type="ECO:0000313" key="5">
    <source>
        <dbReference type="Proteomes" id="UP000077248"/>
    </source>
</evidence>
<feature type="region of interest" description="Disordered" evidence="2">
    <location>
        <begin position="1"/>
        <end position="65"/>
    </location>
</feature>
<dbReference type="RefSeq" id="XP_018387368.1">
    <property type="nucleotide sequence ID" value="XM_018523484.1"/>
</dbReference>
<dbReference type="GeneID" id="29109078"/>
<name>A0A177DR13_ALTAL</name>
<feature type="region of interest" description="Disordered" evidence="2">
    <location>
        <begin position="469"/>
        <end position="489"/>
    </location>
</feature>
<dbReference type="Gene3D" id="3.30.160.60">
    <property type="entry name" value="Classic Zinc Finger"/>
    <property type="match status" value="1"/>
</dbReference>
<feature type="compositionally biased region" description="Polar residues" evidence="2">
    <location>
        <begin position="289"/>
        <end position="305"/>
    </location>
</feature>
<feature type="region of interest" description="Disordered" evidence="2">
    <location>
        <begin position="118"/>
        <end position="198"/>
    </location>
</feature>
<keyword evidence="1" id="KW-0863">Zinc-finger</keyword>
<dbReference type="InterPro" id="IPR013087">
    <property type="entry name" value="Znf_C2H2_type"/>
</dbReference>
<dbReference type="VEuPathDB" id="FungiDB:CC77DRAFT_1007445"/>
<dbReference type="PROSITE" id="PS50157">
    <property type="entry name" value="ZINC_FINGER_C2H2_2"/>
    <property type="match status" value="1"/>
</dbReference>
<feature type="compositionally biased region" description="Basic residues" evidence="2">
    <location>
        <begin position="1"/>
        <end position="10"/>
    </location>
</feature>